<dbReference type="InterPro" id="IPR012336">
    <property type="entry name" value="Thioredoxin-like_fold"/>
</dbReference>
<dbReference type="OrthoDB" id="117402at2"/>
<evidence type="ECO:0000313" key="4">
    <source>
        <dbReference type="EMBL" id="SDQ50292.1"/>
    </source>
</evidence>
<dbReference type="Gene3D" id="3.40.30.10">
    <property type="entry name" value="Glutaredoxin"/>
    <property type="match status" value="1"/>
</dbReference>
<accession>A0A1H1BEG5</accession>
<dbReference type="KEGG" id="acry:AC20117_10520"/>
<sequence>MASQNTPRPSKAERTAEAREKARQMRETQQRKEKRNSLLVRWGVIGAVVAIVAIVAIIVATNQRGDFPDAGPTPSNGNEYGGMTLTSSTELEPTTQTTVDVNSIDAEAEPPAVPSGIAEAPEGEPTQIVIYVDAACSHCATFEATYSDQLKEWLDNGDATVEYRAVAFLDQPATGNFSSRGANALACVAESSPENYLSFMDLLFEKQVPTGLSSDELAATAAEAGAEGAESCIQDGTYRPYAAYTDALARAEGVGGTPAVYVDGQVWDNTGDFVEFAQPIIDARS</sequence>
<dbReference type="EMBL" id="FNKH01000002">
    <property type="protein sequence ID" value="SDQ50292.1"/>
    <property type="molecule type" value="Genomic_DNA"/>
</dbReference>
<feature type="region of interest" description="Disordered" evidence="1">
    <location>
        <begin position="1"/>
        <end position="34"/>
    </location>
</feature>
<gene>
    <name evidence="4" type="ORF">SAMN04489742_1369</name>
</gene>
<dbReference type="AlphaFoldDB" id="A0A1H1BEG5"/>
<keyword evidence="5" id="KW-1185">Reference proteome</keyword>
<feature type="compositionally biased region" description="Basic and acidic residues" evidence="1">
    <location>
        <begin position="10"/>
        <end position="31"/>
    </location>
</feature>
<evidence type="ECO:0000313" key="5">
    <source>
        <dbReference type="Proteomes" id="UP000181917"/>
    </source>
</evidence>
<proteinExistence type="predicted"/>
<keyword evidence="2" id="KW-0812">Transmembrane</keyword>
<evidence type="ECO:0000256" key="1">
    <source>
        <dbReference type="SAM" id="MobiDB-lite"/>
    </source>
</evidence>
<feature type="transmembrane region" description="Helical" evidence="2">
    <location>
        <begin position="39"/>
        <end position="60"/>
    </location>
</feature>
<dbReference type="InterPro" id="IPR036249">
    <property type="entry name" value="Thioredoxin-like_sf"/>
</dbReference>
<feature type="domain" description="Thioredoxin-like fold" evidence="3">
    <location>
        <begin position="125"/>
        <end position="276"/>
    </location>
</feature>
<feature type="region of interest" description="Disordered" evidence="1">
    <location>
        <begin position="64"/>
        <end position="87"/>
    </location>
</feature>
<dbReference type="STRING" id="37928.SAMN04489742_1369"/>
<keyword evidence="2" id="KW-0472">Membrane</keyword>
<organism evidence="4 5">
    <name type="scientific">Crystallibacter crystallopoietes</name>
    <dbReference type="NCBI Taxonomy" id="37928"/>
    <lineage>
        <taxon>Bacteria</taxon>
        <taxon>Bacillati</taxon>
        <taxon>Actinomycetota</taxon>
        <taxon>Actinomycetes</taxon>
        <taxon>Micrococcales</taxon>
        <taxon>Micrococcaceae</taxon>
        <taxon>Crystallibacter</taxon>
    </lineage>
</organism>
<reference evidence="4 5" key="1">
    <citation type="submission" date="2016-10" db="EMBL/GenBank/DDBJ databases">
        <authorList>
            <person name="de Groot N.N."/>
        </authorList>
    </citation>
    <scope>NUCLEOTIDE SEQUENCE [LARGE SCALE GENOMIC DNA]</scope>
    <source>
        <strain evidence="4 5">DSM 20117</strain>
    </source>
</reference>
<dbReference type="Proteomes" id="UP000181917">
    <property type="component" value="Unassembled WGS sequence"/>
</dbReference>
<name>A0A1H1BEG5_9MICC</name>
<evidence type="ECO:0000259" key="3">
    <source>
        <dbReference type="Pfam" id="PF13462"/>
    </source>
</evidence>
<evidence type="ECO:0000256" key="2">
    <source>
        <dbReference type="SAM" id="Phobius"/>
    </source>
</evidence>
<dbReference type="Pfam" id="PF13462">
    <property type="entry name" value="Thioredoxin_4"/>
    <property type="match status" value="1"/>
</dbReference>
<keyword evidence="2" id="KW-1133">Transmembrane helix</keyword>
<dbReference type="RefSeq" id="WP_074699786.1">
    <property type="nucleotide sequence ID" value="NZ_CP018863.1"/>
</dbReference>
<protein>
    <submittedName>
        <fullName evidence="4">Thioredoxin</fullName>
    </submittedName>
</protein>
<dbReference type="SUPFAM" id="SSF52833">
    <property type="entry name" value="Thioredoxin-like"/>
    <property type="match status" value="1"/>
</dbReference>